<dbReference type="EMBL" id="CP000728">
    <property type="protein sequence ID" value="ABS40912.1"/>
    <property type="molecule type" value="Genomic_DNA"/>
</dbReference>
<sequence length="46" mass="5374">MLNCNPNIIELFGTKDYHLFTCNKYGKLLRDNVNLFLSKKVIHSFA</sequence>
<proteinExistence type="predicted"/>
<name>A7GFP9_CLOBL</name>
<evidence type="ECO:0000313" key="1">
    <source>
        <dbReference type="EMBL" id="ABS40912.1"/>
    </source>
</evidence>
<dbReference type="KEGG" id="cbf:CLI_2366"/>
<gene>
    <name evidence="1" type="ordered locus">CLI_2366</name>
</gene>
<dbReference type="AlphaFoldDB" id="A7GFP9"/>
<evidence type="ECO:0000313" key="2">
    <source>
        <dbReference type="Proteomes" id="UP000002410"/>
    </source>
</evidence>
<protein>
    <submittedName>
        <fullName evidence="1">Uncharacterized protein</fullName>
    </submittedName>
</protein>
<organism evidence="1 2">
    <name type="scientific">Clostridium botulinum (strain Langeland / NCTC 10281 / Type F)</name>
    <dbReference type="NCBI Taxonomy" id="441772"/>
    <lineage>
        <taxon>Bacteria</taxon>
        <taxon>Bacillati</taxon>
        <taxon>Bacillota</taxon>
        <taxon>Clostridia</taxon>
        <taxon>Eubacteriales</taxon>
        <taxon>Clostridiaceae</taxon>
        <taxon>Clostridium</taxon>
    </lineage>
</organism>
<accession>A7GFP9</accession>
<dbReference type="Proteomes" id="UP000002410">
    <property type="component" value="Chromosome"/>
</dbReference>
<dbReference type="HOGENOM" id="CLU_3181885_0_0_9"/>
<reference evidence="2" key="1">
    <citation type="submission" date="2007-06" db="EMBL/GenBank/DDBJ databases">
        <authorList>
            <person name="Brinkac L.M."/>
            <person name="Daugherty S."/>
            <person name="Dodson R.J."/>
            <person name="Madupu R."/>
            <person name="Brown J.L."/>
            <person name="Bruce D."/>
            <person name="Detter C."/>
            <person name="Munk C."/>
            <person name="Smith L.A."/>
            <person name="Smith T.J."/>
            <person name="White O."/>
            <person name="Brettin T.S."/>
        </authorList>
    </citation>
    <scope>NUCLEOTIDE SEQUENCE [LARGE SCALE GENOMIC DNA]</scope>
    <source>
        <strain evidence="2">Langeland / NCTC 10281 / Type F</strain>
    </source>
</reference>